<evidence type="ECO:0000256" key="16">
    <source>
        <dbReference type="SAM" id="SignalP"/>
    </source>
</evidence>
<evidence type="ECO:0000256" key="1">
    <source>
        <dbReference type="ARBA" id="ARBA00004167"/>
    </source>
</evidence>
<dbReference type="SMART" id="SM00220">
    <property type="entry name" value="S_TKc"/>
    <property type="match status" value="2"/>
</dbReference>
<dbReference type="InterPro" id="IPR021820">
    <property type="entry name" value="S-locus_recpt_kinase_C"/>
</dbReference>
<evidence type="ECO:0000256" key="6">
    <source>
        <dbReference type="ARBA" id="ARBA00022737"/>
    </source>
</evidence>
<dbReference type="InterPro" id="IPR001245">
    <property type="entry name" value="Ser-Thr/Tyr_kinase_cat_dom"/>
</dbReference>
<dbReference type="InterPro" id="IPR017441">
    <property type="entry name" value="Protein_kinase_ATP_BS"/>
</dbReference>
<dbReference type="PROSITE" id="PS50011">
    <property type="entry name" value="PROTEIN_KINASE_DOM"/>
    <property type="match status" value="2"/>
</dbReference>
<dbReference type="Pfam" id="PF01657">
    <property type="entry name" value="Stress-antifung"/>
    <property type="match status" value="4"/>
</dbReference>
<keyword evidence="3" id="KW-0808">Transferase</keyword>
<feature type="transmembrane region" description="Helical" evidence="15">
    <location>
        <begin position="279"/>
        <end position="301"/>
    </location>
</feature>
<evidence type="ECO:0000256" key="14">
    <source>
        <dbReference type="PROSITE-ProRule" id="PRU10141"/>
    </source>
</evidence>
<dbReference type="InterPro" id="IPR038408">
    <property type="entry name" value="GNK2_sf"/>
</dbReference>
<feature type="domain" description="Gnk2-homologous" evidence="18">
    <location>
        <begin position="139"/>
        <end position="249"/>
    </location>
</feature>
<keyword evidence="8" id="KW-0418">Kinase</keyword>
<evidence type="ECO:0000256" key="8">
    <source>
        <dbReference type="ARBA" id="ARBA00022777"/>
    </source>
</evidence>
<gene>
    <name evidence="20" type="primary">LOC112491549</name>
</gene>
<dbReference type="RefSeq" id="XP_060667375.1">
    <property type="nucleotide sequence ID" value="XM_060811392.1"/>
</dbReference>
<feature type="domain" description="Gnk2-homologous" evidence="18">
    <location>
        <begin position="704"/>
        <end position="810"/>
    </location>
</feature>
<evidence type="ECO:0000256" key="13">
    <source>
        <dbReference type="ARBA" id="ARBA00023180"/>
    </source>
</evidence>
<protein>
    <submittedName>
        <fullName evidence="20">Uncharacterized protein LOC112491549</fullName>
    </submittedName>
</protein>
<keyword evidence="10 15" id="KW-1133">Transmembrane helix</keyword>
<name>A0ABM3ZSB4_ZIZJJ</name>
<dbReference type="InterPro" id="IPR008271">
    <property type="entry name" value="Ser/Thr_kinase_AS"/>
</dbReference>
<comment type="subcellular location">
    <subcellularLocation>
        <location evidence="1">Membrane</location>
        <topology evidence="1">Single-pass membrane protein</topology>
    </subcellularLocation>
</comment>
<keyword evidence="7 14" id="KW-0547">Nucleotide-binding</keyword>
<evidence type="ECO:0000256" key="7">
    <source>
        <dbReference type="ARBA" id="ARBA00022741"/>
    </source>
</evidence>
<accession>A0ABM3ZSB4</accession>
<dbReference type="Proteomes" id="UP001652623">
    <property type="component" value="Chromosome 1"/>
</dbReference>
<dbReference type="Pfam" id="PF11883">
    <property type="entry name" value="DUF3403"/>
    <property type="match status" value="1"/>
</dbReference>
<keyword evidence="11 15" id="KW-0472">Membrane</keyword>
<evidence type="ECO:0000256" key="4">
    <source>
        <dbReference type="ARBA" id="ARBA00022692"/>
    </source>
</evidence>
<evidence type="ECO:0000256" key="3">
    <source>
        <dbReference type="ARBA" id="ARBA00022679"/>
    </source>
</evidence>
<keyword evidence="4 15" id="KW-0812">Transmembrane</keyword>
<evidence type="ECO:0000256" key="12">
    <source>
        <dbReference type="ARBA" id="ARBA00023170"/>
    </source>
</evidence>
<evidence type="ECO:0000259" key="18">
    <source>
        <dbReference type="PROSITE" id="PS51473"/>
    </source>
</evidence>
<evidence type="ECO:0000256" key="9">
    <source>
        <dbReference type="ARBA" id="ARBA00022840"/>
    </source>
</evidence>
<evidence type="ECO:0000259" key="17">
    <source>
        <dbReference type="PROSITE" id="PS50011"/>
    </source>
</evidence>
<keyword evidence="5 16" id="KW-0732">Signal</keyword>
<feature type="signal peptide" evidence="16">
    <location>
        <begin position="1"/>
        <end position="29"/>
    </location>
</feature>
<proteinExistence type="predicted"/>
<feature type="chain" id="PRO_5045900142" evidence="16">
    <location>
        <begin position="30"/>
        <end position="1338"/>
    </location>
</feature>
<dbReference type="Pfam" id="PF07714">
    <property type="entry name" value="PK_Tyr_Ser-Thr"/>
    <property type="match status" value="2"/>
</dbReference>
<dbReference type="InterPro" id="IPR011009">
    <property type="entry name" value="Kinase-like_dom_sf"/>
</dbReference>
<feature type="transmembrane region" description="Helical" evidence="15">
    <location>
        <begin position="941"/>
        <end position="967"/>
    </location>
</feature>
<feature type="domain" description="Protein kinase" evidence="17">
    <location>
        <begin position="342"/>
        <end position="626"/>
    </location>
</feature>
<evidence type="ECO:0000313" key="19">
    <source>
        <dbReference type="Proteomes" id="UP001652623"/>
    </source>
</evidence>
<evidence type="ECO:0000256" key="5">
    <source>
        <dbReference type="ARBA" id="ARBA00022729"/>
    </source>
</evidence>
<dbReference type="Gene3D" id="3.30.200.20">
    <property type="entry name" value="Phosphorylase Kinase, domain 1"/>
    <property type="match status" value="2"/>
</dbReference>
<dbReference type="SUPFAM" id="SSF56112">
    <property type="entry name" value="Protein kinase-like (PK-like)"/>
    <property type="match status" value="2"/>
</dbReference>
<keyword evidence="19" id="KW-1185">Reference proteome</keyword>
<sequence length="1338" mass="149853">MANFQGLVKPIPLLSLYLLLALLSYLAYADPPYQLCPNNTSIYANNTPFQKNLNNLLQSLVSNASASKFFNTTSGNYPDEVFGSYMCLNYVTNQSCQDCMVTASQAIVSLCPQMKEAVVYEEVCQLRYSNRNFFGQLNVSGNIGKGNHFHISEPEKFKSVVNKTLQNLTKEAAFNLSAKMYAVGHVPYTDRTLLRTLYALVQCARDLSANDCDICLQKAIEDILYEYYFSIGARLLSRSCYLRYELYGFYNGETEADTNFTSAPNARKKEEGGGKTQKITIIASVAAFVAIVFLGSCFYFYGVSKRNRKRLPMCHNQNFQSRNVDPKVYMDLASLHAATNSFSDSNLLGQGGFGPVYKGILSDGREVAVKRLSSCSEQGSEEFTNEVLLIMKLQHKNLVRLLGFCVDGDEKLLVYEYMPNSSLDVILFDGKKRAQLGWSVRLNIINGIAKGILYLHEDSRLRIIHRDLKASNILLDSDMNPKISDFGMARIFAGNEGEANTATIVGTYGYMAPEYAMEGLYSVKSDVYSYGVLLLEIITGKRNAGFHQTKRAPGLLAYAWQLWNEGRGVDLIDPLLVDDSCEVDEFERYLQIGLLCVQEDAYDRPTMSYVVLMLKSESTTLSHPKRPAFFMGRFTDDRHHDEDEAGVNSFSVNGLTVSNIHPRCSTFFFFFLFFFPSVMHQPSAMVFTTILTLSMLSTLSGADPLYTFCPTNYGNYTPNSQFENNLKSVLNALSSSPILTDSLPGFSNTSIIDSSDSSVYGQALCRGDIDFKACKVCIQSASQEILNTCKTKDGIIWYEHCQVRYSFRIFSSLIDNSGKFPDHNKLEKSVSNPVRFEKELMDLMNGLSNQTVSDPSKRMFATGETKFSDKETIYGLSQCTRDLSPDSCDNCLQETLGDLQYCCSSHEGGIVLSKGCNVRFQLYRFYNFASKKDIHQAGFKWKIWTVLVVIGASTLVAAVVFVCYAAYLRSNRLQQEDKSQQALMHDLASSTVVTITQDGNFVRSEELQFVDLSTIQVATDNFADSNKLGQGGFGTVYKGVLADGKEVAVKRLSRKSWQGLEELKNEVILIAKLQHRNLVRLLGCCIEGNEKLLLYEYMPNRSLDIFIFDSERRSQLDWLTYYNIICGIARGLLYLHEDSRHKIIHRDLKPNNVLLDNEMVAKISDFGMARIFGENQNTANTKRVVGTYGYMAPEYAMEGLFSIKSDVFSFGVILLEIISGKKNSGFYLTEHAQTLLAYIWRLWTDGKELECVDPLLIGSSPIEEVVRCIHIGLLCVQEDPADRPTMSDVAVLLGNESLSLPLPEPRQPAIAVGRVVPVDQTDTNPSLNGLTISNILPR</sequence>
<evidence type="ECO:0000313" key="20">
    <source>
        <dbReference type="RefSeq" id="XP_060667375.1"/>
    </source>
</evidence>
<feature type="binding site" evidence="14">
    <location>
        <position position="1050"/>
    </location>
    <ligand>
        <name>ATP</name>
        <dbReference type="ChEBI" id="CHEBI:30616"/>
    </ligand>
</feature>
<evidence type="ECO:0000256" key="10">
    <source>
        <dbReference type="ARBA" id="ARBA00022989"/>
    </source>
</evidence>
<keyword evidence="2" id="KW-0723">Serine/threonine-protein kinase</keyword>
<evidence type="ECO:0000256" key="11">
    <source>
        <dbReference type="ARBA" id="ARBA00023136"/>
    </source>
</evidence>
<dbReference type="Gene3D" id="1.10.510.10">
    <property type="entry name" value="Transferase(Phosphotransferase) domain 1"/>
    <property type="match status" value="2"/>
</dbReference>
<dbReference type="Gene3D" id="3.30.430.20">
    <property type="entry name" value="Gnk2 domain, C-X8-C-X2-C motif"/>
    <property type="match status" value="4"/>
</dbReference>
<dbReference type="InterPro" id="IPR000719">
    <property type="entry name" value="Prot_kinase_dom"/>
</dbReference>
<feature type="domain" description="Gnk2-homologous" evidence="18">
    <location>
        <begin position="30"/>
        <end position="133"/>
    </location>
</feature>
<dbReference type="GeneID" id="112491549"/>
<reference evidence="20" key="2">
    <citation type="submission" date="2025-08" db="UniProtKB">
        <authorList>
            <consortium name="RefSeq"/>
        </authorList>
    </citation>
    <scope>IDENTIFICATION</scope>
    <source>
        <tissue evidence="20">Seedling</tissue>
    </source>
</reference>
<keyword evidence="12" id="KW-0675">Receptor</keyword>
<dbReference type="PANTHER" id="PTHR27002:SF123">
    <property type="entry name" value="CYSTEINE-RICH RECEPTOR-LIKE PROTEIN KINASE 45"/>
    <property type="match status" value="1"/>
</dbReference>
<reference evidence="19" key="1">
    <citation type="submission" date="2025-05" db="UniProtKB">
        <authorList>
            <consortium name="RefSeq"/>
        </authorList>
    </citation>
    <scope>NUCLEOTIDE SEQUENCE [LARGE SCALE GENOMIC DNA]</scope>
</reference>
<keyword evidence="13" id="KW-0325">Glycoprotein</keyword>
<dbReference type="CDD" id="cd14066">
    <property type="entry name" value="STKc_IRAK"/>
    <property type="match status" value="2"/>
</dbReference>
<keyword evidence="6" id="KW-0677">Repeat</keyword>
<dbReference type="PROSITE" id="PS00107">
    <property type="entry name" value="PROTEIN_KINASE_ATP"/>
    <property type="match status" value="1"/>
</dbReference>
<feature type="domain" description="Gnk2-homologous" evidence="18">
    <location>
        <begin position="818"/>
        <end position="925"/>
    </location>
</feature>
<organism evidence="19 20">
    <name type="scientific">Ziziphus jujuba</name>
    <name type="common">Chinese jujube</name>
    <name type="synonym">Ziziphus sativa</name>
    <dbReference type="NCBI Taxonomy" id="326968"/>
    <lineage>
        <taxon>Eukaryota</taxon>
        <taxon>Viridiplantae</taxon>
        <taxon>Streptophyta</taxon>
        <taxon>Embryophyta</taxon>
        <taxon>Tracheophyta</taxon>
        <taxon>Spermatophyta</taxon>
        <taxon>Magnoliopsida</taxon>
        <taxon>eudicotyledons</taxon>
        <taxon>Gunneridae</taxon>
        <taxon>Pentapetalae</taxon>
        <taxon>rosids</taxon>
        <taxon>fabids</taxon>
        <taxon>Rosales</taxon>
        <taxon>Rhamnaceae</taxon>
        <taxon>Paliureae</taxon>
        <taxon>Ziziphus</taxon>
    </lineage>
</organism>
<dbReference type="CDD" id="cd23509">
    <property type="entry name" value="Gnk2-like"/>
    <property type="match status" value="4"/>
</dbReference>
<evidence type="ECO:0000256" key="15">
    <source>
        <dbReference type="SAM" id="Phobius"/>
    </source>
</evidence>
<feature type="domain" description="Protein kinase" evidence="17">
    <location>
        <begin position="1022"/>
        <end position="1298"/>
    </location>
</feature>
<evidence type="ECO:0000256" key="2">
    <source>
        <dbReference type="ARBA" id="ARBA00022527"/>
    </source>
</evidence>
<dbReference type="PROSITE" id="PS00108">
    <property type="entry name" value="PROTEIN_KINASE_ST"/>
    <property type="match status" value="2"/>
</dbReference>
<dbReference type="PROSITE" id="PS51473">
    <property type="entry name" value="GNK2"/>
    <property type="match status" value="4"/>
</dbReference>
<dbReference type="PANTHER" id="PTHR27002">
    <property type="entry name" value="RECEPTOR-LIKE SERINE/THREONINE-PROTEIN KINASE SD1-8"/>
    <property type="match status" value="1"/>
</dbReference>
<dbReference type="InterPro" id="IPR002902">
    <property type="entry name" value="GNK2"/>
</dbReference>
<keyword evidence="9 14" id="KW-0067">ATP-binding</keyword>